<accession>A0AAP0PMT7</accession>
<keyword evidence="2" id="KW-1185">Reference proteome</keyword>
<sequence>MGSFRGVCQSSCHLSSLLQKPSLLFELFLAVVYSVPHRHTLDTRGSSLVVQQMSVIDLHYWDLLHFKTNTSEMLPTVNELYLYLHTVNHDGLTFIDTRSERFYVTPEETLELTQATPNQPVDEEVVYYKVASECPRGRVYGLRSLGRKKRRYADPGASTSQMPKMVSCSEFDSVAEQLRQGVAFMQRQFGMAMYRVGLSQPHPPSPPPPHEQQ</sequence>
<dbReference type="AlphaFoldDB" id="A0AAP0PMT7"/>
<dbReference type="EMBL" id="JBBNAG010000003">
    <property type="protein sequence ID" value="KAK9148269.1"/>
    <property type="molecule type" value="Genomic_DNA"/>
</dbReference>
<proteinExistence type="predicted"/>
<name>A0AAP0PMT7_9MAGN</name>
<evidence type="ECO:0000313" key="1">
    <source>
        <dbReference type="EMBL" id="KAK9148269.1"/>
    </source>
</evidence>
<reference evidence="1 2" key="1">
    <citation type="submission" date="2024-01" db="EMBL/GenBank/DDBJ databases">
        <title>Genome assemblies of Stephania.</title>
        <authorList>
            <person name="Yang L."/>
        </authorList>
    </citation>
    <scope>NUCLEOTIDE SEQUENCE [LARGE SCALE GENOMIC DNA]</scope>
    <source>
        <strain evidence="1">JXDWG</strain>
        <tissue evidence="1">Leaf</tissue>
    </source>
</reference>
<comment type="caution">
    <text evidence="1">The sequence shown here is derived from an EMBL/GenBank/DDBJ whole genome shotgun (WGS) entry which is preliminary data.</text>
</comment>
<dbReference type="Proteomes" id="UP001419268">
    <property type="component" value="Unassembled WGS sequence"/>
</dbReference>
<organism evidence="1 2">
    <name type="scientific">Stephania cephalantha</name>
    <dbReference type="NCBI Taxonomy" id="152367"/>
    <lineage>
        <taxon>Eukaryota</taxon>
        <taxon>Viridiplantae</taxon>
        <taxon>Streptophyta</taxon>
        <taxon>Embryophyta</taxon>
        <taxon>Tracheophyta</taxon>
        <taxon>Spermatophyta</taxon>
        <taxon>Magnoliopsida</taxon>
        <taxon>Ranunculales</taxon>
        <taxon>Menispermaceae</taxon>
        <taxon>Menispermoideae</taxon>
        <taxon>Cissampelideae</taxon>
        <taxon>Stephania</taxon>
    </lineage>
</organism>
<protein>
    <submittedName>
        <fullName evidence="1">Uncharacterized protein</fullName>
    </submittedName>
</protein>
<evidence type="ECO:0000313" key="2">
    <source>
        <dbReference type="Proteomes" id="UP001419268"/>
    </source>
</evidence>
<gene>
    <name evidence="1" type="ORF">Scep_007026</name>
</gene>